<dbReference type="AlphaFoldDB" id="A0AAN8WES3"/>
<protein>
    <submittedName>
        <fullName evidence="1">Uncharacterized protein</fullName>
    </submittedName>
</protein>
<dbReference type="EMBL" id="JAXCGZ010023254">
    <property type="protein sequence ID" value="KAK7014780.1"/>
    <property type="molecule type" value="Genomic_DNA"/>
</dbReference>
<evidence type="ECO:0000313" key="2">
    <source>
        <dbReference type="Proteomes" id="UP001381693"/>
    </source>
</evidence>
<proteinExistence type="predicted"/>
<dbReference type="Proteomes" id="UP001381693">
    <property type="component" value="Unassembled WGS sequence"/>
</dbReference>
<sequence>MGCGTPALPSEWSLAPSSLPIEQSNPPFCFPFLMLATPQLKGETAKEHDDNMARSVTFCNLLDDAMTPYKTIFQRKKKQRKQLPITMFFSPKKHP</sequence>
<evidence type="ECO:0000313" key="1">
    <source>
        <dbReference type="EMBL" id="KAK7014780.1"/>
    </source>
</evidence>
<keyword evidence="2" id="KW-1185">Reference proteome</keyword>
<organism evidence="1 2">
    <name type="scientific">Halocaridina rubra</name>
    <name type="common">Hawaiian red shrimp</name>
    <dbReference type="NCBI Taxonomy" id="373956"/>
    <lineage>
        <taxon>Eukaryota</taxon>
        <taxon>Metazoa</taxon>
        <taxon>Ecdysozoa</taxon>
        <taxon>Arthropoda</taxon>
        <taxon>Crustacea</taxon>
        <taxon>Multicrustacea</taxon>
        <taxon>Malacostraca</taxon>
        <taxon>Eumalacostraca</taxon>
        <taxon>Eucarida</taxon>
        <taxon>Decapoda</taxon>
        <taxon>Pleocyemata</taxon>
        <taxon>Caridea</taxon>
        <taxon>Atyoidea</taxon>
        <taxon>Atyidae</taxon>
        <taxon>Halocaridina</taxon>
    </lineage>
</organism>
<accession>A0AAN8WES3</accession>
<name>A0AAN8WES3_HALRR</name>
<comment type="caution">
    <text evidence="1">The sequence shown here is derived from an EMBL/GenBank/DDBJ whole genome shotgun (WGS) entry which is preliminary data.</text>
</comment>
<reference evidence="1 2" key="1">
    <citation type="submission" date="2023-11" db="EMBL/GenBank/DDBJ databases">
        <title>Halocaridina rubra genome assembly.</title>
        <authorList>
            <person name="Smith C."/>
        </authorList>
    </citation>
    <scope>NUCLEOTIDE SEQUENCE [LARGE SCALE GENOMIC DNA]</scope>
    <source>
        <strain evidence="1">EP-1</strain>
        <tissue evidence="1">Whole</tissue>
    </source>
</reference>
<gene>
    <name evidence="1" type="ORF">SK128_005571</name>
</gene>